<evidence type="ECO:0000313" key="12">
    <source>
        <dbReference type="Proteomes" id="UP001165090"/>
    </source>
</evidence>
<feature type="region of interest" description="Disordered" evidence="10">
    <location>
        <begin position="242"/>
        <end position="283"/>
    </location>
</feature>
<feature type="repeat" description="Solcar" evidence="8">
    <location>
        <begin position="379"/>
        <end position="475"/>
    </location>
</feature>
<comment type="subcellular location">
    <subcellularLocation>
        <location evidence="1">Membrane</location>
        <topology evidence="1">Multi-pass membrane protein</topology>
    </subcellularLocation>
</comment>
<name>A0ABQ5S5Y0_9CHLO</name>
<dbReference type="Pfam" id="PF00153">
    <property type="entry name" value="Mito_carr"/>
    <property type="match status" value="1"/>
</dbReference>
<organism evidence="11 12">
    <name type="scientific">Volvox africanus</name>
    <dbReference type="NCBI Taxonomy" id="51714"/>
    <lineage>
        <taxon>Eukaryota</taxon>
        <taxon>Viridiplantae</taxon>
        <taxon>Chlorophyta</taxon>
        <taxon>core chlorophytes</taxon>
        <taxon>Chlorophyceae</taxon>
        <taxon>CS clade</taxon>
        <taxon>Chlamydomonadales</taxon>
        <taxon>Volvocaceae</taxon>
        <taxon>Volvox</taxon>
    </lineage>
</organism>
<feature type="region of interest" description="Disordered" evidence="10">
    <location>
        <begin position="199"/>
        <end position="230"/>
    </location>
</feature>
<evidence type="ECO:0000256" key="9">
    <source>
        <dbReference type="RuleBase" id="RU000488"/>
    </source>
</evidence>
<dbReference type="InterPro" id="IPR023395">
    <property type="entry name" value="MCP_dom_sf"/>
</dbReference>
<protein>
    <submittedName>
        <fullName evidence="11">Uncharacterized protein</fullName>
    </submittedName>
</protein>
<keyword evidence="3 9" id="KW-0813">Transport</keyword>
<keyword evidence="5" id="KW-0677">Repeat</keyword>
<accession>A0ABQ5S5Y0</accession>
<evidence type="ECO:0000256" key="6">
    <source>
        <dbReference type="ARBA" id="ARBA00022989"/>
    </source>
</evidence>
<feature type="region of interest" description="Disordered" evidence="10">
    <location>
        <begin position="44"/>
        <end position="76"/>
    </location>
</feature>
<feature type="compositionally biased region" description="Polar residues" evidence="10">
    <location>
        <begin position="152"/>
        <end position="163"/>
    </location>
</feature>
<dbReference type="SUPFAM" id="SSF103506">
    <property type="entry name" value="Mitochondrial carrier"/>
    <property type="match status" value="1"/>
</dbReference>
<evidence type="ECO:0000256" key="8">
    <source>
        <dbReference type="PROSITE-ProRule" id="PRU00282"/>
    </source>
</evidence>
<evidence type="ECO:0000256" key="10">
    <source>
        <dbReference type="SAM" id="MobiDB-lite"/>
    </source>
</evidence>
<comment type="similarity">
    <text evidence="2 9">Belongs to the mitochondrial carrier (TC 2.A.29) family.</text>
</comment>
<evidence type="ECO:0000256" key="5">
    <source>
        <dbReference type="ARBA" id="ARBA00022737"/>
    </source>
</evidence>
<dbReference type="EMBL" id="BSDZ01000023">
    <property type="protein sequence ID" value="GLI65310.1"/>
    <property type="molecule type" value="Genomic_DNA"/>
</dbReference>
<feature type="region of interest" description="Disordered" evidence="10">
    <location>
        <begin position="131"/>
        <end position="163"/>
    </location>
</feature>
<evidence type="ECO:0000256" key="1">
    <source>
        <dbReference type="ARBA" id="ARBA00004141"/>
    </source>
</evidence>
<feature type="compositionally biased region" description="Polar residues" evidence="10">
    <location>
        <begin position="48"/>
        <end position="70"/>
    </location>
</feature>
<dbReference type="PANTHER" id="PTHR45667">
    <property type="entry name" value="S-ADENOSYLMETHIONINE MITOCHONDRIAL CARRIER PROTEIN"/>
    <property type="match status" value="1"/>
</dbReference>
<keyword evidence="12" id="KW-1185">Reference proteome</keyword>
<evidence type="ECO:0000256" key="2">
    <source>
        <dbReference type="ARBA" id="ARBA00006375"/>
    </source>
</evidence>
<sequence length="497" mass="53207">MPRCTGTNDERLDIISDGHQRPLQDLRLGCHAMAHRAERLSAPLATSLHPSSPSVSPKLTYQSAQSSPCLSSPRPFTASKHGLPVTRDTLLTEPYRLAIEPDLKYRAEILHPQFPGSVLQPACSIHEATSCKKSETAHGPQSPYRVIPLSGPTASTNPQSSPSLDLSWQNLAAMYISALAGHTGSSPAFASGSGSGFGFGSQSSFEREADTVPVPAATSPWSNRDPAWSPDLRHQDLQQQAFCPSGIPGEGPGHEHEGVSGPRPRARQSCQPEEGNSGGRSGSAVLKTFLQCPSRGGRWRGRPFDALRLPPPRLLHATQTRQKVEGRGPGWGRRVGIRAVPAARELEELVEDEEVAGEEGMATAAAGRDAAAVSSPPHPQQFITIVAGALSRTAAQVAVHPLDTLKTRMQVQLRNPQLGVWRAVMSCPGTRAQALAAWTGAAGARDLLLGLGAAVAGILPASAVYFTAEPRIRSWMAESIANGKWVRFRSFRFDRYV</sequence>
<dbReference type="Proteomes" id="UP001165090">
    <property type="component" value="Unassembled WGS sequence"/>
</dbReference>
<dbReference type="Gene3D" id="1.50.40.10">
    <property type="entry name" value="Mitochondrial carrier domain"/>
    <property type="match status" value="1"/>
</dbReference>
<dbReference type="InterPro" id="IPR018108">
    <property type="entry name" value="MCP_transmembrane"/>
</dbReference>
<evidence type="ECO:0000313" key="11">
    <source>
        <dbReference type="EMBL" id="GLI65310.1"/>
    </source>
</evidence>
<gene>
    <name evidence="11" type="ORF">VaNZ11_008852</name>
</gene>
<proteinExistence type="inferred from homology"/>
<dbReference type="PROSITE" id="PS50920">
    <property type="entry name" value="SOLCAR"/>
    <property type="match status" value="1"/>
</dbReference>
<evidence type="ECO:0000256" key="7">
    <source>
        <dbReference type="ARBA" id="ARBA00023136"/>
    </source>
</evidence>
<keyword evidence="7 8" id="KW-0472">Membrane</keyword>
<evidence type="ECO:0000256" key="4">
    <source>
        <dbReference type="ARBA" id="ARBA00022692"/>
    </source>
</evidence>
<keyword evidence="4 8" id="KW-0812">Transmembrane</keyword>
<reference evidence="11 12" key="1">
    <citation type="journal article" date="2023" name="IScience">
        <title>Expanded male sex-determining region conserved during the evolution of homothallism in the green alga Volvox.</title>
        <authorList>
            <person name="Yamamoto K."/>
            <person name="Matsuzaki R."/>
            <person name="Mahakham W."/>
            <person name="Heman W."/>
            <person name="Sekimoto H."/>
            <person name="Kawachi M."/>
            <person name="Minakuchi Y."/>
            <person name="Toyoda A."/>
            <person name="Nozaki H."/>
        </authorList>
    </citation>
    <scope>NUCLEOTIDE SEQUENCE [LARGE SCALE GENOMIC DNA]</scope>
    <source>
        <strain evidence="11 12">NIES-4468</strain>
    </source>
</reference>
<comment type="caution">
    <text evidence="11">The sequence shown here is derived from an EMBL/GenBank/DDBJ whole genome shotgun (WGS) entry which is preliminary data.</text>
</comment>
<keyword evidence="6" id="KW-1133">Transmembrane helix</keyword>
<evidence type="ECO:0000256" key="3">
    <source>
        <dbReference type="ARBA" id="ARBA00022448"/>
    </source>
</evidence>